<evidence type="ECO:0000256" key="2">
    <source>
        <dbReference type="ARBA" id="ARBA00034247"/>
    </source>
</evidence>
<dbReference type="CDD" id="cd01949">
    <property type="entry name" value="GGDEF"/>
    <property type="match status" value="1"/>
</dbReference>
<dbReference type="SMART" id="SM00065">
    <property type="entry name" value="GAF"/>
    <property type="match status" value="1"/>
</dbReference>
<dbReference type="SUPFAM" id="SSF55781">
    <property type="entry name" value="GAF domain-like"/>
    <property type="match status" value="1"/>
</dbReference>
<dbReference type="InterPro" id="IPR029016">
    <property type="entry name" value="GAF-like_dom_sf"/>
</dbReference>
<proteinExistence type="predicted"/>
<evidence type="ECO:0000259" key="3">
    <source>
        <dbReference type="PROSITE" id="PS50112"/>
    </source>
</evidence>
<dbReference type="InterPro" id="IPR000014">
    <property type="entry name" value="PAS"/>
</dbReference>
<gene>
    <name evidence="5" type="ORF">KDX31_08655</name>
</gene>
<protein>
    <recommendedName>
        <fullName evidence="1">diguanylate cyclase</fullName>
        <ecNumber evidence="1">2.7.7.65</ecNumber>
    </recommendedName>
</protein>
<dbReference type="InterPro" id="IPR035965">
    <property type="entry name" value="PAS-like_dom_sf"/>
</dbReference>
<accession>A0ABY5GZS5</accession>
<dbReference type="Pfam" id="PF00990">
    <property type="entry name" value="GGDEF"/>
    <property type="match status" value="1"/>
</dbReference>
<dbReference type="EC" id="2.7.7.65" evidence="1"/>
<dbReference type="InterPro" id="IPR029787">
    <property type="entry name" value="Nucleotide_cyclase"/>
</dbReference>
<dbReference type="NCBIfam" id="TIGR00254">
    <property type="entry name" value="GGDEF"/>
    <property type="match status" value="1"/>
</dbReference>
<keyword evidence="5" id="KW-0548">Nucleotidyltransferase</keyword>
<dbReference type="InterPro" id="IPR000160">
    <property type="entry name" value="GGDEF_dom"/>
</dbReference>
<feature type="domain" description="GGDEF" evidence="4">
    <location>
        <begin position="636"/>
        <end position="772"/>
    </location>
</feature>
<dbReference type="Gene3D" id="3.30.450.40">
    <property type="match status" value="1"/>
</dbReference>
<dbReference type="Gene3D" id="3.30.70.270">
    <property type="match status" value="1"/>
</dbReference>
<dbReference type="PROSITE" id="PS50887">
    <property type="entry name" value="GGDEF"/>
    <property type="match status" value="1"/>
</dbReference>
<dbReference type="Pfam" id="PF10114">
    <property type="entry name" value="PocR"/>
    <property type="match status" value="1"/>
</dbReference>
<dbReference type="CDD" id="cd00130">
    <property type="entry name" value="PAS"/>
    <property type="match status" value="1"/>
</dbReference>
<dbReference type="PANTHER" id="PTHR45138">
    <property type="entry name" value="REGULATORY COMPONENTS OF SENSORY TRANSDUCTION SYSTEM"/>
    <property type="match status" value="1"/>
</dbReference>
<dbReference type="Gene3D" id="3.30.450.20">
    <property type="entry name" value="PAS domain"/>
    <property type="match status" value="2"/>
</dbReference>
<dbReference type="NCBIfam" id="TIGR00229">
    <property type="entry name" value="sensory_box"/>
    <property type="match status" value="1"/>
</dbReference>
<dbReference type="GO" id="GO:0052621">
    <property type="term" value="F:diguanylate cyclase activity"/>
    <property type="evidence" value="ECO:0007669"/>
    <property type="project" value="UniProtKB-EC"/>
</dbReference>
<dbReference type="InterPro" id="IPR018771">
    <property type="entry name" value="PocR_dom"/>
</dbReference>
<dbReference type="Pfam" id="PF13185">
    <property type="entry name" value="GAF_2"/>
    <property type="match status" value="1"/>
</dbReference>
<evidence type="ECO:0000259" key="4">
    <source>
        <dbReference type="PROSITE" id="PS50887"/>
    </source>
</evidence>
<dbReference type="SUPFAM" id="SSF55785">
    <property type="entry name" value="PYP-like sensor domain (PAS domain)"/>
    <property type="match status" value="2"/>
</dbReference>
<evidence type="ECO:0000313" key="6">
    <source>
        <dbReference type="Proteomes" id="UP001059950"/>
    </source>
</evidence>
<evidence type="ECO:0000256" key="1">
    <source>
        <dbReference type="ARBA" id="ARBA00012528"/>
    </source>
</evidence>
<name>A0ABY5GZS5_9GAMM</name>
<dbReference type="Proteomes" id="UP001059950">
    <property type="component" value="Chromosome"/>
</dbReference>
<dbReference type="PANTHER" id="PTHR45138:SF9">
    <property type="entry name" value="DIGUANYLATE CYCLASE DGCM-RELATED"/>
    <property type="match status" value="1"/>
</dbReference>
<dbReference type="Pfam" id="PF13188">
    <property type="entry name" value="PAS_8"/>
    <property type="match status" value="2"/>
</dbReference>
<evidence type="ECO:0000313" key="5">
    <source>
        <dbReference type="EMBL" id="UTW05051.1"/>
    </source>
</evidence>
<comment type="catalytic activity">
    <reaction evidence="2">
        <text>2 GTP = 3',3'-c-di-GMP + 2 diphosphate</text>
        <dbReference type="Rhea" id="RHEA:24898"/>
        <dbReference type="ChEBI" id="CHEBI:33019"/>
        <dbReference type="ChEBI" id="CHEBI:37565"/>
        <dbReference type="ChEBI" id="CHEBI:58805"/>
        <dbReference type="EC" id="2.7.7.65"/>
    </reaction>
</comment>
<dbReference type="EMBL" id="CP073344">
    <property type="protein sequence ID" value="UTW05051.1"/>
    <property type="molecule type" value="Genomic_DNA"/>
</dbReference>
<dbReference type="InterPro" id="IPR050469">
    <property type="entry name" value="Diguanylate_Cyclase"/>
</dbReference>
<dbReference type="PROSITE" id="PS50112">
    <property type="entry name" value="PAS"/>
    <property type="match status" value="1"/>
</dbReference>
<feature type="domain" description="PAS" evidence="3">
    <location>
        <begin position="195"/>
        <end position="250"/>
    </location>
</feature>
<dbReference type="InterPro" id="IPR003018">
    <property type="entry name" value="GAF"/>
</dbReference>
<sequence length="772" mass="87138">MKHIPVISSSDYYRIEELIDITSFAEILEGYYQATGIPNGLVGPEGELITQAGWIDACTHFHRGNEETNRRCIESNCSLLEQARPTTISYSLCKNGLYDYATPIMIEGHHIATLFMGQLLHESPDLEDFEQQAERFNYDKAAYIAAIKQVAVIPKEQIEKQLGHMVHVTTVMATSALSAIREQHLQQALIHSKKQRIEMQDLLDNSPAGISWCDEAGKIEYINHTFTRMLGYTLEDLPSIDIWFEKAYPDPDVQREIYLRWKDWTEKQANSDSLFPDTLTTETTIHCKDGTTRRMVNRISSINHKQLYICSDVTEKWRSEQKNLTRNRMMERVAKGEQLNSIMHQLITDIESDDPSMRCSILLLDAEGKHLLNCAAPSLPDFYNEAINGVEIGEGVGSCGTAAYLGKRIVVDDIATHPYWKPYRELAARAGLLSCWSEPIRSSTNKVLGTFAIYHETPGTPNADDIEQISFAANLASIAIESLKNREELIRSELAYRSLAENAPDAIARYDGKGELIYTNPNFTALFMHNTLENERCLKHYHSVINQVISTGKPQQVEIQVPIASGYCYLMFNIVSEENEGGSGALAIGRDITLHREMEQKLEKQARSDFLTQLINRRHFFELANREVLVASRYNNPLSLIMFDLDHFKQVNDTYGHGIGDMVLQKIADVSLATIRATDIVARLGGEEFVVLMVQTSHDEAWQSAERLRQVIAAATISLGRDEEITVTASFGVTTLYFDSGSNHTINQMISDADNAMYRAKQEGRNRVASSW</sequence>
<dbReference type="SMART" id="SM00267">
    <property type="entry name" value="GGDEF"/>
    <property type="match status" value="1"/>
</dbReference>
<keyword evidence="6" id="KW-1185">Reference proteome</keyword>
<keyword evidence="5" id="KW-0808">Transferase</keyword>
<reference evidence="5" key="1">
    <citation type="submission" date="2021-04" db="EMBL/GenBank/DDBJ databases">
        <title>Oceanospirillales bacteria with DddD are important DMSP degraders in coastal seawater.</title>
        <authorList>
            <person name="Liu J."/>
        </authorList>
    </citation>
    <scope>NUCLEOTIDE SEQUENCE</scope>
    <source>
        <strain evidence="5">GY6</strain>
    </source>
</reference>
<organism evidence="5 6">
    <name type="scientific">Amphritea atlantica</name>
    <dbReference type="NCBI Taxonomy" id="355243"/>
    <lineage>
        <taxon>Bacteria</taxon>
        <taxon>Pseudomonadati</taxon>
        <taxon>Pseudomonadota</taxon>
        <taxon>Gammaproteobacteria</taxon>
        <taxon>Oceanospirillales</taxon>
        <taxon>Oceanospirillaceae</taxon>
        <taxon>Amphritea</taxon>
    </lineage>
</organism>
<dbReference type="InterPro" id="IPR043128">
    <property type="entry name" value="Rev_trsase/Diguanyl_cyclase"/>
</dbReference>
<dbReference type="SMART" id="SM00091">
    <property type="entry name" value="PAS"/>
    <property type="match status" value="2"/>
</dbReference>
<dbReference type="SUPFAM" id="SSF55073">
    <property type="entry name" value="Nucleotide cyclase"/>
    <property type="match status" value="1"/>
</dbReference>